<gene>
    <name evidence="2" type="ORF">ACFPJ5_15950</name>
</gene>
<accession>A0ABD5REN1</accession>
<feature type="region of interest" description="Disordered" evidence="1">
    <location>
        <begin position="21"/>
        <end position="45"/>
    </location>
</feature>
<dbReference type="AlphaFoldDB" id="A0ABD5REN1"/>
<dbReference type="EMBL" id="JBHSKX010000002">
    <property type="protein sequence ID" value="MFC5368423.1"/>
    <property type="molecule type" value="Genomic_DNA"/>
</dbReference>
<evidence type="ECO:0000313" key="3">
    <source>
        <dbReference type="Proteomes" id="UP001596201"/>
    </source>
</evidence>
<proteinExistence type="predicted"/>
<dbReference type="Proteomes" id="UP001596201">
    <property type="component" value="Unassembled WGS sequence"/>
</dbReference>
<feature type="compositionally biased region" description="Polar residues" evidence="1">
    <location>
        <begin position="29"/>
        <end position="38"/>
    </location>
</feature>
<organism evidence="2 3">
    <name type="scientific">Salinirubrum litoreum</name>
    <dbReference type="NCBI Taxonomy" id="1126234"/>
    <lineage>
        <taxon>Archaea</taxon>
        <taxon>Methanobacteriati</taxon>
        <taxon>Methanobacteriota</taxon>
        <taxon>Stenosarchaea group</taxon>
        <taxon>Halobacteria</taxon>
        <taxon>Halobacteriales</taxon>
        <taxon>Haloferacaceae</taxon>
        <taxon>Salinirubrum</taxon>
    </lineage>
</organism>
<name>A0ABD5REN1_9EURY</name>
<protein>
    <submittedName>
        <fullName evidence="2">Uncharacterized protein</fullName>
    </submittedName>
</protein>
<evidence type="ECO:0000313" key="2">
    <source>
        <dbReference type="EMBL" id="MFC5368423.1"/>
    </source>
</evidence>
<keyword evidence="3" id="KW-1185">Reference proteome</keyword>
<sequence length="45" mass="4972">METHDHGSRVVEWAELVGADVPESVLTDEGTTTETDWQVLSDEAE</sequence>
<reference evidence="2 3" key="1">
    <citation type="journal article" date="2019" name="Int. J. Syst. Evol. Microbiol.">
        <title>The Global Catalogue of Microorganisms (GCM) 10K type strain sequencing project: providing services to taxonomists for standard genome sequencing and annotation.</title>
        <authorList>
            <consortium name="The Broad Institute Genomics Platform"/>
            <consortium name="The Broad Institute Genome Sequencing Center for Infectious Disease"/>
            <person name="Wu L."/>
            <person name="Ma J."/>
        </authorList>
    </citation>
    <scope>NUCLEOTIDE SEQUENCE [LARGE SCALE GENOMIC DNA]</scope>
    <source>
        <strain evidence="2 3">CGMCC 1.12237</strain>
    </source>
</reference>
<comment type="caution">
    <text evidence="2">The sequence shown here is derived from an EMBL/GenBank/DDBJ whole genome shotgun (WGS) entry which is preliminary data.</text>
</comment>
<evidence type="ECO:0000256" key="1">
    <source>
        <dbReference type="SAM" id="MobiDB-lite"/>
    </source>
</evidence>
<dbReference type="RefSeq" id="WP_227230698.1">
    <property type="nucleotide sequence ID" value="NZ_JAJCVJ010000002.1"/>
</dbReference>